<organism evidence="3 4">
    <name type="scientific">Klebsormidium nitens</name>
    <name type="common">Green alga</name>
    <name type="synonym">Ulothrix nitens</name>
    <dbReference type="NCBI Taxonomy" id="105231"/>
    <lineage>
        <taxon>Eukaryota</taxon>
        <taxon>Viridiplantae</taxon>
        <taxon>Streptophyta</taxon>
        <taxon>Klebsormidiophyceae</taxon>
        <taxon>Klebsormidiales</taxon>
        <taxon>Klebsormidiaceae</taxon>
        <taxon>Klebsormidium</taxon>
    </lineage>
</organism>
<dbReference type="SUPFAM" id="SSF52096">
    <property type="entry name" value="ClpP/crotonase"/>
    <property type="match status" value="1"/>
</dbReference>
<gene>
    <name evidence="3" type="ORF">KFL_000100115</name>
</gene>
<dbReference type="FunFam" id="3.90.226.10:FF:000024">
    <property type="entry name" value="Delta3,5-delta2,4-dienoyl-CoA isomerase"/>
    <property type="match status" value="1"/>
</dbReference>
<evidence type="ECO:0000256" key="2">
    <source>
        <dbReference type="RuleBase" id="RU003707"/>
    </source>
</evidence>
<dbReference type="Proteomes" id="UP000054558">
    <property type="component" value="Unassembled WGS sequence"/>
</dbReference>
<dbReference type="GO" id="GO:0016853">
    <property type="term" value="F:isomerase activity"/>
    <property type="evidence" value="ECO:0007669"/>
    <property type="project" value="InterPro"/>
</dbReference>
<accession>A0A1Y1HID4</accession>
<keyword evidence="4" id="KW-1185">Reference proteome</keyword>
<proteinExistence type="inferred from homology"/>
<dbReference type="Gene3D" id="3.90.226.10">
    <property type="entry name" value="2-enoyl-CoA Hydratase, Chain A, domain 1"/>
    <property type="match status" value="1"/>
</dbReference>
<dbReference type="InterPro" id="IPR045002">
    <property type="entry name" value="Ech1-like"/>
</dbReference>
<sequence>MATKLSQFETLILSKKGGVAELLLNRPLKSNSINGNMWEEIPKAMRLADNMGDVRVIILKGAGRHFCAGIDVSSLAQFMVANKDLGEGREQEKLRRDIKEMQASFTAFEECRKPVIAAVHGACIGAGVDMITACDIRYCTEDARFSVKEVDLAITADIGTLQRLPGIVGEGIARELALTAREFDGQEAKDLKLEHINFAHA</sequence>
<dbReference type="InterPro" id="IPR001753">
    <property type="entry name" value="Enoyl-CoA_hydra/iso"/>
</dbReference>
<dbReference type="InterPro" id="IPR018376">
    <property type="entry name" value="Enoyl-CoA_hyd/isom_CS"/>
</dbReference>
<dbReference type="PROSITE" id="PS00166">
    <property type="entry name" value="ENOYL_COA_HYDRATASE"/>
    <property type="match status" value="1"/>
</dbReference>
<evidence type="ECO:0000256" key="1">
    <source>
        <dbReference type="ARBA" id="ARBA00005254"/>
    </source>
</evidence>
<dbReference type="CDD" id="cd06558">
    <property type="entry name" value="crotonase-like"/>
    <property type="match status" value="1"/>
</dbReference>
<dbReference type="PANTHER" id="PTHR43149">
    <property type="entry name" value="ENOYL-COA HYDRATASE"/>
    <property type="match status" value="1"/>
</dbReference>
<evidence type="ECO:0000313" key="4">
    <source>
        <dbReference type="Proteomes" id="UP000054558"/>
    </source>
</evidence>
<dbReference type="OMA" id="FQEACWA"/>
<reference evidence="3 4" key="1">
    <citation type="journal article" date="2014" name="Nat. Commun.">
        <title>Klebsormidium flaccidum genome reveals primary factors for plant terrestrial adaptation.</title>
        <authorList>
            <person name="Hori K."/>
            <person name="Maruyama F."/>
            <person name="Fujisawa T."/>
            <person name="Togashi T."/>
            <person name="Yamamoto N."/>
            <person name="Seo M."/>
            <person name="Sato S."/>
            <person name="Yamada T."/>
            <person name="Mori H."/>
            <person name="Tajima N."/>
            <person name="Moriyama T."/>
            <person name="Ikeuchi M."/>
            <person name="Watanabe M."/>
            <person name="Wada H."/>
            <person name="Kobayashi K."/>
            <person name="Saito M."/>
            <person name="Masuda T."/>
            <person name="Sasaki-Sekimoto Y."/>
            <person name="Mashiguchi K."/>
            <person name="Awai K."/>
            <person name="Shimojima M."/>
            <person name="Masuda S."/>
            <person name="Iwai M."/>
            <person name="Nobusawa T."/>
            <person name="Narise T."/>
            <person name="Kondo S."/>
            <person name="Saito H."/>
            <person name="Sato R."/>
            <person name="Murakawa M."/>
            <person name="Ihara Y."/>
            <person name="Oshima-Yamada Y."/>
            <person name="Ohtaka K."/>
            <person name="Satoh M."/>
            <person name="Sonobe K."/>
            <person name="Ishii M."/>
            <person name="Ohtani R."/>
            <person name="Kanamori-Sato M."/>
            <person name="Honoki R."/>
            <person name="Miyazaki D."/>
            <person name="Mochizuki H."/>
            <person name="Umetsu J."/>
            <person name="Higashi K."/>
            <person name="Shibata D."/>
            <person name="Kamiya Y."/>
            <person name="Sato N."/>
            <person name="Nakamura Y."/>
            <person name="Tabata S."/>
            <person name="Ida S."/>
            <person name="Kurokawa K."/>
            <person name="Ohta H."/>
        </authorList>
    </citation>
    <scope>NUCLEOTIDE SEQUENCE [LARGE SCALE GENOMIC DNA]</scope>
    <source>
        <strain evidence="3 4">NIES-2285</strain>
    </source>
</reference>
<dbReference type="PANTHER" id="PTHR43149:SF1">
    <property type="entry name" value="DELTA(3,5)-DELTA(2,4)-DIENOYL-COA ISOMERASE, MITOCHONDRIAL"/>
    <property type="match status" value="1"/>
</dbReference>
<comment type="similarity">
    <text evidence="1 2">Belongs to the enoyl-CoA hydratase/isomerase family.</text>
</comment>
<dbReference type="OrthoDB" id="14970at2759"/>
<evidence type="ECO:0000313" key="3">
    <source>
        <dbReference type="EMBL" id="GAQ78245.1"/>
    </source>
</evidence>
<dbReference type="EMBL" id="DF236959">
    <property type="protein sequence ID" value="GAQ78245.1"/>
    <property type="molecule type" value="Genomic_DNA"/>
</dbReference>
<dbReference type="AlphaFoldDB" id="A0A1Y1HID4"/>
<name>A0A1Y1HID4_KLENI</name>
<protein>
    <submittedName>
        <fullName evidence="3">Uncharacterized protein</fullName>
    </submittedName>
</protein>
<dbReference type="InterPro" id="IPR029045">
    <property type="entry name" value="ClpP/crotonase-like_dom_sf"/>
</dbReference>
<dbReference type="Pfam" id="PF00378">
    <property type="entry name" value="ECH_1"/>
    <property type="match status" value="1"/>
</dbReference>
<dbReference type="STRING" id="105231.A0A1Y1HID4"/>